<dbReference type="RefSeq" id="WP_204913604.1">
    <property type="nucleotide sequence ID" value="NZ_BAAAYR010000004.1"/>
</dbReference>
<keyword evidence="4 6" id="KW-0472">Membrane</keyword>
<evidence type="ECO:0000313" key="9">
    <source>
        <dbReference type="Proteomes" id="UP001500767"/>
    </source>
</evidence>
<reference evidence="9" key="1">
    <citation type="journal article" date="2019" name="Int. J. Syst. Evol. Microbiol.">
        <title>The Global Catalogue of Microorganisms (GCM) 10K type strain sequencing project: providing services to taxonomists for standard genome sequencing and annotation.</title>
        <authorList>
            <consortium name="The Broad Institute Genomics Platform"/>
            <consortium name="The Broad Institute Genome Sequencing Center for Infectious Disease"/>
            <person name="Wu L."/>
            <person name="Ma J."/>
        </authorList>
    </citation>
    <scope>NUCLEOTIDE SEQUENCE [LARGE SCALE GENOMIC DNA]</scope>
    <source>
        <strain evidence="9">JCM 16540</strain>
    </source>
</reference>
<dbReference type="CDD" id="cd17355">
    <property type="entry name" value="MFS_YcxA_like"/>
    <property type="match status" value="1"/>
</dbReference>
<keyword evidence="9" id="KW-1185">Reference proteome</keyword>
<dbReference type="EMBL" id="BAAAYR010000004">
    <property type="protein sequence ID" value="GAA3572968.1"/>
    <property type="molecule type" value="Genomic_DNA"/>
</dbReference>
<sequence>MRRLHHAWVVAGVAFLALVGAAAFRAAPGPLMVPLHDDLGWSMVTMSGAVSVNLVLYGLTAPFAAALMQRFGLRRVTGVALVLVAAGAGLSVFVRAAWQLTLTWGVLVGLGTGSMALVFAATVANAWFVRRRGLVLGILTAGGAAGQLVFLPVVAHLAGSVGWQGASLVVAAAALAVLPLAVLVLRDRPSDLGLPPYGGDHVLPPPPPATQNAAVIALGALRVAARTRAFWALAGAFAICGATTNGLIGIHFIPSAHDHGMATTTAAGLLTVVGLFDIVGTIASGWFTDRVDPRVLLLLYYAFRGVGLLLLPWLLADAVHPSMVLFIVVYGLDWVATVPPTVTLCRRIFGERGTIVFGWVFAAHQLGAAAAALGAGVVRDVFGTYTYAWFGGAALCAVAAVLSVSLRRPPADPGPAPREPVAEAEAAAELTP</sequence>
<feature type="transmembrane region" description="Helical" evidence="6">
    <location>
        <begin position="104"/>
        <end position="127"/>
    </location>
</feature>
<gene>
    <name evidence="8" type="ORF">GCM10022197_32170</name>
</gene>
<feature type="domain" description="Major facilitator superfamily (MFS) profile" evidence="7">
    <location>
        <begin position="6"/>
        <end position="411"/>
    </location>
</feature>
<dbReference type="InterPro" id="IPR036259">
    <property type="entry name" value="MFS_trans_sf"/>
</dbReference>
<evidence type="ECO:0000256" key="4">
    <source>
        <dbReference type="ARBA" id="ARBA00023136"/>
    </source>
</evidence>
<evidence type="ECO:0000256" key="3">
    <source>
        <dbReference type="ARBA" id="ARBA00022989"/>
    </source>
</evidence>
<dbReference type="PROSITE" id="PS50850">
    <property type="entry name" value="MFS"/>
    <property type="match status" value="1"/>
</dbReference>
<keyword evidence="3 6" id="KW-1133">Transmembrane helix</keyword>
<evidence type="ECO:0000256" key="6">
    <source>
        <dbReference type="SAM" id="Phobius"/>
    </source>
</evidence>
<evidence type="ECO:0000256" key="1">
    <source>
        <dbReference type="ARBA" id="ARBA00004651"/>
    </source>
</evidence>
<feature type="transmembrane region" description="Helical" evidence="6">
    <location>
        <begin position="354"/>
        <end position="375"/>
    </location>
</feature>
<feature type="transmembrane region" description="Helical" evidence="6">
    <location>
        <begin position="42"/>
        <end position="67"/>
    </location>
</feature>
<feature type="region of interest" description="Disordered" evidence="5">
    <location>
        <begin position="411"/>
        <end position="432"/>
    </location>
</feature>
<feature type="compositionally biased region" description="Low complexity" evidence="5">
    <location>
        <begin position="423"/>
        <end position="432"/>
    </location>
</feature>
<feature type="transmembrane region" description="Helical" evidence="6">
    <location>
        <begin position="295"/>
        <end position="316"/>
    </location>
</feature>
<evidence type="ECO:0000256" key="2">
    <source>
        <dbReference type="ARBA" id="ARBA00022692"/>
    </source>
</evidence>
<dbReference type="Gene3D" id="1.20.1250.20">
    <property type="entry name" value="MFS general substrate transporter like domains"/>
    <property type="match status" value="2"/>
</dbReference>
<organism evidence="8 9">
    <name type="scientific">Microlunatus spumicola</name>
    <dbReference type="NCBI Taxonomy" id="81499"/>
    <lineage>
        <taxon>Bacteria</taxon>
        <taxon>Bacillati</taxon>
        <taxon>Actinomycetota</taxon>
        <taxon>Actinomycetes</taxon>
        <taxon>Propionibacteriales</taxon>
        <taxon>Propionibacteriaceae</taxon>
        <taxon>Microlunatus</taxon>
    </lineage>
</organism>
<dbReference type="InterPro" id="IPR050327">
    <property type="entry name" value="Proton-linked_MCT"/>
</dbReference>
<comment type="caution">
    <text evidence="8">The sequence shown here is derived from an EMBL/GenBank/DDBJ whole genome shotgun (WGS) entry which is preliminary data.</text>
</comment>
<feature type="transmembrane region" description="Helical" evidence="6">
    <location>
        <begin position="230"/>
        <end position="253"/>
    </location>
</feature>
<dbReference type="Pfam" id="PF07690">
    <property type="entry name" value="MFS_1"/>
    <property type="match status" value="1"/>
</dbReference>
<protein>
    <submittedName>
        <fullName evidence="8">MFS transporter</fullName>
    </submittedName>
</protein>
<feature type="transmembrane region" description="Helical" evidence="6">
    <location>
        <begin position="79"/>
        <end position="98"/>
    </location>
</feature>
<accession>A0ABP6XZC2</accession>
<dbReference type="InterPro" id="IPR011701">
    <property type="entry name" value="MFS"/>
</dbReference>
<evidence type="ECO:0000313" key="8">
    <source>
        <dbReference type="EMBL" id="GAA3572968.1"/>
    </source>
</evidence>
<feature type="transmembrane region" description="Helical" evidence="6">
    <location>
        <begin position="265"/>
        <end position="288"/>
    </location>
</feature>
<feature type="transmembrane region" description="Helical" evidence="6">
    <location>
        <begin position="387"/>
        <end position="406"/>
    </location>
</feature>
<dbReference type="SUPFAM" id="SSF103473">
    <property type="entry name" value="MFS general substrate transporter"/>
    <property type="match status" value="1"/>
</dbReference>
<keyword evidence="2 6" id="KW-0812">Transmembrane</keyword>
<dbReference type="InterPro" id="IPR020846">
    <property type="entry name" value="MFS_dom"/>
</dbReference>
<proteinExistence type="predicted"/>
<comment type="subcellular location">
    <subcellularLocation>
        <location evidence="1">Cell membrane</location>
        <topology evidence="1">Multi-pass membrane protein</topology>
    </subcellularLocation>
</comment>
<evidence type="ECO:0000256" key="5">
    <source>
        <dbReference type="SAM" id="MobiDB-lite"/>
    </source>
</evidence>
<dbReference type="Proteomes" id="UP001500767">
    <property type="component" value="Unassembled WGS sequence"/>
</dbReference>
<dbReference type="PANTHER" id="PTHR11360:SF284">
    <property type="entry name" value="EG:103B4.3 PROTEIN-RELATED"/>
    <property type="match status" value="1"/>
</dbReference>
<feature type="transmembrane region" description="Helical" evidence="6">
    <location>
        <begin position="161"/>
        <end position="185"/>
    </location>
</feature>
<name>A0ABP6XZC2_9ACTN</name>
<feature type="transmembrane region" description="Helical" evidence="6">
    <location>
        <begin position="134"/>
        <end position="155"/>
    </location>
</feature>
<feature type="transmembrane region" description="Helical" evidence="6">
    <location>
        <begin position="322"/>
        <end position="342"/>
    </location>
</feature>
<evidence type="ECO:0000259" key="7">
    <source>
        <dbReference type="PROSITE" id="PS50850"/>
    </source>
</evidence>
<dbReference type="PANTHER" id="PTHR11360">
    <property type="entry name" value="MONOCARBOXYLATE TRANSPORTER"/>
    <property type="match status" value="1"/>
</dbReference>